<dbReference type="EMBL" id="KQ976444">
    <property type="protein sequence ID" value="KYM86192.1"/>
    <property type="molecule type" value="Genomic_DNA"/>
</dbReference>
<dbReference type="STRING" id="520822.A0A195BKY8"/>
<organism evidence="2 3">
    <name type="scientific">Atta colombica</name>
    <dbReference type="NCBI Taxonomy" id="520822"/>
    <lineage>
        <taxon>Eukaryota</taxon>
        <taxon>Metazoa</taxon>
        <taxon>Ecdysozoa</taxon>
        <taxon>Arthropoda</taxon>
        <taxon>Hexapoda</taxon>
        <taxon>Insecta</taxon>
        <taxon>Pterygota</taxon>
        <taxon>Neoptera</taxon>
        <taxon>Endopterygota</taxon>
        <taxon>Hymenoptera</taxon>
        <taxon>Apocrita</taxon>
        <taxon>Aculeata</taxon>
        <taxon>Formicoidea</taxon>
        <taxon>Formicidae</taxon>
        <taxon>Myrmicinae</taxon>
        <taxon>Atta</taxon>
    </lineage>
</organism>
<accession>A0A195BKY8</accession>
<protein>
    <submittedName>
        <fullName evidence="2">Uncharacterized protein</fullName>
    </submittedName>
</protein>
<reference evidence="2 3" key="1">
    <citation type="submission" date="2015-09" db="EMBL/GenBank/DDBJ databases">
        <title>Atta colombica WGS genome.</title>
        <authorList>
            <person name="Nygaard S."/>
            <person name="Hu H."/>
            <person name="Boomsma J."/>
            <person name="Zhang G."/>
        </authorList>
    </citation>
    <scope>NUCLEOTIDE SEQUENCE [LARGE SCALE GENOMIC DNA]</scope>
    <source>
        <strain evidence="2">Treedump-2</strain>
        <tissue evidence="2">Whole body</tissue>
    </source>
</reference>
<feature type="region of interest" description="Disordered" evidence="1">
    <location>
        <begin position="160"/>
        <end position="206"/>
    </location>
</feature>
<gene>
    <name evidence="2" type="ORF">ALC53_04159</name>
</gene>
<feature type="compositionally biased region" description="Basic and acidic residues" evidence="1">
    <location>
        <begin position="1"/>
        <end position="22"/>
    </location>
</feature>
<proteinExistence type="predicted"/>
<feature type="compositionally biased region" description="Basic and acidic residues" evidence="1">
    <location>
        <begin position="167"/>
        <end position="204"/>
    </location>
</feature>
<dbReference type="Proteomes" id="UP000078540">
    <property type="component" value="Unassembled WGS sequence"/>
</dbReference>
<feature type="region of interest" description="Disordered" evidence="1">
    <location>
        <begin position="53"/>
        <end position="76"/>
    </location>
</feature>
<dbReference type="AlphaFoldDB" id="A0A195BKY8"/>
<evidence type="ECO:0000313" key="3">
    <source>
        <dbReference type="Proteomes" id="UP000078540"/>
    </source>
</evidence>
<evidence type="ECO:0000256" key="1">
    <source>
        <dbReference type="SAM" id="MobiDB-lite"/>
    </source>
</evidence>
<name>A0A195BKY8_9HYME</name>
<keyword evidence="3" id="KW-1185">Reference proteome</keyword>
<evidence type="ECO:0000313" key="2">
    <source>
        <dbReference type="EMBL" id="KYM86192.1"/>
    </source>
</evidence>
<feature type="region of interest" description="Disordered" evidence="1">
    <location>
        <begin position="1"/>
        <end position="29"/>
    </location>
</feature>
<sequence>MRQNRKSEKLREKHQENPERLRMSKKTTIDLEINAPHIQSSMGHATKRAKFTDDGEDEDGFNSGVAGNLTGKSGGRREEYGRRITHDDKKQLDAANRMIQFTLKRQEYTSTGIPSDALVVTRNKLGKQTNIRQITSYFTYDFEMSQNLFVSTGDRNVNNYAYANNDNSERKNETRYENGHWGEDQDVPHERRDTTETSENDRNKFPKTKITILHNCHYAITRMEL</sequence>